<dbReference type="CDD" id="cd14514">
    <property type="entry name" value="DUSP14-like"/>
    <property type="match status" value="1"/>
</dbReference>
<name>A0A7R9Q2G0_9ACAR</name>
<dbReference type="Proteomes" id="UP000759131">
    <property type="component" value="Unassembled WGS sequence"/>
</dbReference>
<feature type="region of interest" description="Disordered" evidence="4">
    <location>
        <begin position="1013"/>
        <end position="1058"/>
    </location>
</feature>
<keyword evidence="2" id="KW-0904">Protein phosphatase</keyword>
<accession>A0A7R9Q2G0</accession>
<feature type="non-terminal residue" evidence="7">
    <location>
        <position position="1"/>
    </location>
</feature>
<evidence type="ECO:0000259" key="6">
    <source>
        <dbReference type="PROSITE" id="PS50056"/>
    </source>
</evidence>
<proteinExistence type="predicted"/>
<dbReference type="GO" id="GO:1903724">
    <property type="term" value="P:positive regulation of centriole elongation"/>
    <property type="evidence" value="ECO:0007669"/>
    <property type="project" value="TreeGrafter"/>
</dbReference>
<dbReference type="InterPro" id="IPR000387">
    <property type="entry name" value="Tyr_Pase_dom"/>
</dbReference>
<dbReference type="InterPro" id="IPR022136">
    <property type="entry name" value="DUF3668"/>
</dbReference>
<gene>
    <name evidence="7" type="ORF">OSB1V03_LOCUS9408</name>
</gene>
<dbReference type="Pfam" id="PF00782">
    <property type="entry name" value="DSPc"/>
    <property type="match status" value="1"/>
</dbReference>
<dbReference type="InterPro" id="IPR029021">
    <property type="entry name" value="Prot-tyrosine_phosphatase-like"/>
</dbReference>
<reference evidence="7" key="1">
    <citation type="submission" date="2020-11" db="EMBL/GenBank/DDBJ databases">
        <authorList>
            <person name="Tran Van P."/>
        </authorList>
    </citation>
    <scope>NUCLEOTIDE SEQUENCE</scope>
</reference>
<dbReference type="OrthoDB" id="332250at2759"/>
<keyword evidence="3" id="KW-0175">Coiled coil</keyword>
<evidence type="ECO:0000256" key="3">
    <source>
        <dbReference type="SAM" id="Coils"/>
    </source>
</evidence>
<organism evidence="7">
    <name type="scientific">Medioppia subpectinata</name>
    <dbReference type="NCBI Taxonomy" id="1979941"/>
    <lineage>
        <taxon>Eukaryota</taxon>
        <taxon>Metazoa</taxon>
        <taxon>Ecdysozoa</taxon>
        <taxon>Arthropoda</taxon>
        <taxon>Chelicerata</taxon>
        <taxon>Arachnida</taxon>
        <taxon>Acari</taxon>
        <taxon>Acariformes</taxon>
        <taxon>Sarcoptiformes</taxon>
        <taxon>Oribatida</taxon>
        <taxon>Brachypylina</taxon>
        <taxon>Oppioidea</taxon>
        <taxon>Oppiidae</taxon>
        <taxon>Medioppia</taxon>
    </lineage>
</organism>
<feature type="compositionally biased region" description="Polar residues" evidence="4">
    <location>
        <begin position="1015"/>
        <end position="1039"/>
    </location>
</feature>
<feature type="domain" description="Tyrosine-protein phosphatase" evidence="5">
    <location>
        <begin position="71"/>
        <end position="212"/>
    </location>
</feature>
<dbReference type="GO" id="GO:0004721">
    <property type="term" value="F:phosphoprotein phosphatase activity"/>
    <property type="evidence" value="ECO:0007669"/>
    <property type="project" value="UniProtKB-KW"/>
</dbReference>
<dbReference type="PROSITE" id="PS00383">
    <property type="entry name" value="TYR_PHOSPHATASE_1"/>
    <property type="match status" value="1"/>
</dbReference>
<dbReference type="InterPro" id="IPR016130">
    <property type="entry name" value="Tyr_Pase_AS"/>
</dbReference>
<evidence type="ECO:0000259" key="5">
    <source>
        <dbReference type="PROSITE" id="PS50054"/>
    </source>
</evidence>
<protein>
    <recommendedName>
        <fullName evidence="9">Dual specificity protein phosphatase</fullName>
    </recommendedName>
</protein>
<dbReference type="PANTHER" id="PTHR21574:SF0">
    <property type="entry name" value="CENTROSOMAL PROTEIN OF 120 KDA"/>
    <property type="match status" value="1"/>
</dbReference>
<dbReference type="GO" id="GO:0005813">
    <property type="term" value="C:centrosome"/>
    <property type="evidence" value="ECO:0007669"/>
    <property type="project" value="TreeGrafter"/>
</dbReference>
<feature type="coiled-coil region" evidence="3">
    <location>
        <begin position="846"/>
        <end position="984"/>
    </location>
</feature>
<evidence type="ECO:0000256" key="1">
    <source>
        <dbReference type="ARBA" id="ARBA00022801"/>
    </source>
</evidence>
<dbReference type="AlphaFoldDB" id="A0A7R9Q2G0"/>
<dbReference type="InterPro" id="IPR020422">
    <property type="entry name" value="TYR_PHOSPHATASE_DUAL_dom"/>
</dbReference>
<dbReference type="PROSITE" id="PS50056">
    <property type="entry name" value="TYR_PHOSPHATASE_2"/>
    <property type="match status" value="1"/>
</dbReference>
<keyword evidence="8" id="KW-1185">Reference proteome</keyword>
<dbReference type="Gene3D" id="2.60.40.150">
    <property type="entry name" value="C2 domain"/>
    <property type="match status" value="1"/>
</dbReference>
<evidence type="ECO:0000313" key="8">
    <source>
        <dbReference type="Proteomes" id="UP000759131"/>
    </source>
</evidence>
<dbReference type="Gene3D" id="3.90.190.10">
    <property type="entry name" value="Protein tyrosine phosphatase superfamily"/>
    <property type="match status" value="1"/>
</dbReference>
<feature type="domain" description="Tyrosine specific protein phosphatases" evidence="6">
    <location>
        <begin position="132"/>
        <end position="190"/>
    </location>
</feature>
<dbReference type="SMART" id="SM00195">
    <property type="entry name" value="DSPc"/>
    <property type="match status" value="1"/>
</dbReference>
<dbReference type="Pfam" id="PF12416">
    <property type="entry name" value="DUF3668"/>
    <property type="match status" value="1"/>
</dbReference>
<dbReference type="PANTHER" id="PTHR21574">
    <property type="entry name" value="CENTROSOMAL PROTEIN OF 120 KDA"/>
    <property type="match status" value="1"/>
</dbReference>
<evidence type="ECO:0000313" key="7">
    <source>
        <dbReference type="EMBL" id="CAD7628990.1"/>
    </source>
</evidence>
<evidence type="ECO:0000256" key="4">
    <source>
        <dbReference type="SAM" id="MobiDB-lite"/>
    </source>
</evidence>
<evidence type="ECO:0000256" key="2">
    <source>
        <dbReference type="ARBA" id="ARBA00022912"/>
    </source>
</evidence>
<dbReference type="SUPFAM" id="SSF52799">
    <property type="entry name" value="(Phosphotyrosine protein) phosphatases II"/>
    <property type="match status" value="1"/>
</dbReference>
<sequence>MECCISSDDKTNLKNYPNLYEASKMTKTASNQSDITIQTVKKLTTRAQQDMVNADPNTSPGVIEILSHPYNAVDKITDNVYVTGVGGMIRENIVGLKISCIINATYEVPNYDVKGLECIRVPIDDTVDDDISLYLEEVADKLNEVVSENRGVIVHCVAGISRSSSLVLAYLVKYQKMTLKEAFIHCKTCRELSQPNIGFFKSLIEFEKQMFGKTSVQIMIKEINGQNQEIPDIYEELFPEMKCQFGQQLPTYVIIEARFNDTVLTSDAILITTSDPELKTELCFQVDRRQLHLFRIQRKPIKLQAFVVNSDSMDRQLIGYAVIDLRNAKNYSFQPKYEWKTLLNPKYKGSSSRRPQISIALLINRLDDNQLEDNINQEIDRQLIGDNESIESISSKKSSSSASGFEHNLGFDSEFNNESDVENDIKIRFKDGFHHIWDEKHFSESDCNLNYNFSVTIAFGENLSKLLVNSQQTQTLKPFHFRYSFLGTTVKTKPFHDINSCDSEIERMAFNILTTDRNTLSVYFQLHQTIEIQFCDHFDMLLGFVAISLSQFTIQTKSSFKPIEGSFMLLPDNETIDISDPFPIVGVSIELKTEEKSSVLPKPVAIETETKPLKSGLTKREKDGNNTKNKSEEKEPKELDLNHYCFAIDLRNIRVIDSDIPQIDSCYLQFLYAFFGFTDSIKTFPSIKLSAEEEVVIPHGFCAFNFATTQPKLDKTFKEIPLIIEMIEETTIHTITGVAKVDLSTILGVKPNKADAKQVVNMTVPVITEQNKPLAQIQIIMFLQNYGKTKIPLLPNLPEVSHMKGADSLDADSSQTLHYLNDLMTETALEIELWKEKQLILFRERLKQNETEFLKQLEQKQSLKEEEVKKKLQDLTQLETKLLNSLEELTTRENDILMKENGIELKQKEINLRYERLNEEIAEVMSDLKNNYEQRITSEKNKSKEVESEKYKIQEKVYSLERKVKEKENIIKELEEKLKQSIARIDPNKQKTTSVKTTRNINTTTPKAVVVTREPSFSSRPISAKTTKSPIFSRTSTPLKPNLKPVLSNEAKNNTNKV</sequence>
<feature type="region of interest" description="Disordered" evidence="4">
    <location>
        <begin position="611"/>
        <end position="635"/>
    </location>
</feature>
<evidence type="ECO:0008006" key="9">
    <source>
        <dbReference type="Google" id="ProtNLM"/>
    </source>
</evidence>
<dbReference type="PROSITE" id="PS50054">
    <property type="entry name" value="TYR_PHOSPHATASE_DUAL"/>
    <property type="match status" value="1"/>
</dbReference>
<dbReference type="InterPro" id="IPR000340">
    <property type="entry name" value="Dual-sp_phosphatase_cat-dom"/>
</dbReference>
<dbReference type="EMBL" id="CAJPIZ010006318">
    <property type="protein sequence ID" value="CAG2109420.1"/>
    <property type="molecule type" value="Genomic_DNA"/>
</dbReference>
<dbReference type="InterPro" id="IPR035892">
    <property type="entry name" value="C2_domain_sf"/>
</dbReference>
<dbReference type="EMBL" id="OC860893">
    <property type="protein sequence ID" value="CAD7628990.1"/>
    <property type="molecule type" value="Genomic_DNA"/>
</dbReference>
<dbReference type="InterPro" id="IPR039893">
    <property type="entry name" value="CEP120-like"/>
</dbReference>
<keyword evidence="1" id="KW-0378">Hydrolase</keyword>